<gene>
    <name evidence="2" type="ORF">FNM00_10860</name>
</gene>
<feature type="transmembrane region" description="Helical" evidence="1">
    <location>
        <begin position="7"/>
        <end position="25"/>
    </location>
</feature>
<sequence>MSAVRTAARLLLGAFMVTAGTLHLTTQREEFQAQVPDWFPVDEDLTVLGSGVVEIGLGAAFIAAPRRKRLVGGLLAAFFVVIFPGNIAQYAEGTDAFGLDTDGKRLARLFFQPVLVLWALWAGGVFRRRSADREHAD</sequence>
<comment type="caution">
    <text evidence="2">The sequence shown here is derived from an EMBL/GenBank/DDBJ whole genome shotgun (WGS) entry which is preliminary data.</text>
</comment>
<dbReference type="EMBL" id="VLNT01000007">
    <property type="protein sequence ID" value="TSD62858.1"/>
    <property type="molecule type" value="Genomic_DNA"/>
</dbReference>
<reference evidence="2 3" key="1">
    <citation type="submission" date="2019-07" db="EMBL/GenBank/DDBJ databases">
        <authorList>
            <person name="Zhao L.H."/>
        </authorList>
    </citation>
    <scope>NUCLEOTIDE SEQUENCE [LARGE SCALE GENOMIC DNA]</scope>
    <source>
        <strain evidence="2 3">Co35</strain>
    </source>
</reference>
<organism evidence="2 3">
    <name type="scientific">Aeromicrobium piscarium</name>
    <dbReference type="NCBI Taxonomy" id="2590901"/>
    <lineage>
        <taxon>Bacteria</taxon>
        <taxon>Bacillati</taxon>
        <taxon>Actinomycetota</taxon>
        <taxon>Actinomycetes</taxon>
        <taxon>Propionibacteriales</taxon>
        <taxon>Nocardioidaceae</taxon>
        <taxon>Aeromicrobium</taxon>
    </lineage>
</organism>
<proteinExistence type="predicted"/>
<dbReference type="OrthoDB" id="9788974at2"/>
<feature type="transmembrane region" description="Helical" evidence="1">
    <location>
        <begin position="45"/>
        <end position="63"/>
    </location>
</feature>
<dbReference type="AlphaFoldDB" id="A0A554S930"/>
<dbReference type="RefSeq" id="WP_143913515.1">
    <property type="nucleotide sequence ID" value="NZ_VLNT01000007.1"/>
</dbReference>
<evidence type="ECO:0000313" key="3">
    <source>
        <dbReference type="Proteomes" id="UP000316988"/>
    </source>
</evidence>
<keyword evidence="1" id="KW-0812">Transmembrane</keyword>
<dbReference type="PANTHER" id="PTHR36974:SF1">
    <property type="entry name" value="DOXX FAMILY MEMBRANE PROTEIN"/>
    <property type="match status" value="1"/>
</dbReference>
<evidence type="ECO:0008006" key="4">
    <source>
        <dbReference type="Google" id="ProtNLM"/>
    </source>
</evidence>
<keyword evidence="1" id="KW-1133">Transmembrane helix</keyword>
<evidence type="ECO:0000313" key="2">
    <source>
        <dbReference type="EMBL" id="TSD62858.1"/>
    </source>
</evidence>
<protein>
    <recommendedName>
        <fullName evidence="4">DoxX family membrane protein</fullName>
    </recommendedName>
</protein>
<feature type="transmembrane region" description="Helical" evidence="1">
    <location>
        <begin position="70"/>
        <end position="89"/>
    </location>
</feature>
<dbReference type="PANTHER" id="PTHR36974">
    <property type="entry name" value="MEMBRANE PROTEIN-RELATED"/>
    <property type="match status" value="1"/>
</dbReference>
<evidence type="ECO:0000256" key="1">
    <source>
        <dbReference type="SAM" id="Phobius"/>
    </source>
</evidence>
<feature type="transmembrane region" description="Helical" evidence="1">
    <location>
        <begin position="109"/>
        <end position="126"/>
    </location>
</feature>
<dbReference type="Proteomes" id="UP000316988">
    <property type="component" value="Unassembled WGS sequence"/>
</dbReference>
<name>A0A554S930_9ACTN</name>
<accession>A0A554S930</accession>
<keyword evidence="3" id="KW-1185">Reference proteome</keyword>
<keyword evidence="1" id="KW-0472">Membrane</keyword>